<evidence type="ECO:0000256" key="1">
    <source>
        <dbReference type="ARBA" id="ARBA00001947"/>
    </source>
</evidence>
<dbReference type="InterPro" id="IPR050378">
    <property type="entry name" value="Metallo-dep_Hydrolases_sf"/>
</dbReference>
<keyword evidence="3 5" id="KW-0378">Hydrolase</keyword>
<gene>
    <name evidence="5" type="primary">hydA</name>
    <name evidence="5" type="ORF">KUA55_03240</name>
</gene>
<protein>
    <submittedName>
        <fullName evidence="5">Dihydropyrimidinase</fullName>
        <ecNumber evidence="5">3.5.2.2</ecNumber>
    </submittedName>
</protein>
<sequence length="456" mass="50114">MSIVIKGGTVVSSHGRRQLDIRINGEKITELGNGLSIADGEEVVDATGCFIFPGLIDGHTHLELNNGMTDTSDDFTTGSIAAVAKGTTTVIDMATPEHGGTLDECLITWNKMAEGKSSADFNYHMSVIEWNENIAKEIPKMVKKGVTTFKMYMAYDNLRTNDAELYEAMKIIKSVGGMLGVHCENGDVINQLQAEYLKAGKTGPENHPLTRPNQLEAEAVNRYLTIAKQANLAVNIVHLSTKEALEVVKHARAEGQEVYVETCPQYLLLDDEAYGLPNFEGAKYVCSPPLRKKADQEALWQGIIDGEVNTISTDHCDFNFKDQKIIGKDDFTKIPGGMPGVESRPELVYTAGVAAGKITPERFVELLSENIAKQFDLYPQKGIIQVDSDADIVIWDPEATGVISAKTQLQHCDYTPFEGFQTKGKARSVYLRGNKVAENGEIISTKQGKFIFRKIT</sequence>
<dbReference type="GO" id="GO:0004157">
    <property type="term" value="F:dihydropyrimidinase activity"/>
    <property type="evidence" value="ECO:0007669"/>
    <property type="project" value="UniProtKB-EC"/>
</dbReference>
<dbReference type="InterPro" id="IPR006680">
    <property type="entry name" value="Amidohydro-rel"/>
</dbReference>
<keyword evidence="2" id="KW-0479">Metal-binding</keyword>
<evidence type="ECO:0000313" key="6">
    <source>
        <dbReference type="Proteomes" id="UP000774130"/>
    </source>
</evidence>
<evidence type="ECO:0000256" key="2">
    <source>
        <dbReference type="ARBA" id="ARBA00022723"/>
    </source>
</evidence>
<dbReference type="NCBIfam" id="TIGR02033">
    <property type="entry name" value="D-hydantoinase"/>
    <property type="match status" value="1"/>
</dbReference>
<dbReference type="Proteomes" id="UP000774130">
    <property type="component" value="Unassembled WGS sequence"/>
</dbReference>
<comment type="caution">
    <text evidence="5">The sequence shown here is derived from an EMBL/GenBank/DDBJ whole genome shotgun (WGS) entry which is preliminary data.</text>
</comment>
<reference evidence="5 6" key="1">
    <citation type="submission" date="2021-06" db="EMBL/GenBank/DDBJ databases">
        <title>Enterococcus alishanensis sp. nov., a novel lactic acid bacterium isolated from fresh coffee beans.</title>
        <authorList>
            <person name="Chen Y.-S."/>
        </authorList>
    </citation>
    <scope>NUCLEOTIDE SEQUENCE [LARGE SCALE GENOMIC DNA]</scope>
    <source>
        <strain evidence="5 6">ALS3</strain>
    </source>
</reference>
<evidence type="ECO:0000313" key="5">
    <source>
        <dbReference type="EMBL" id="MBV7389680.1"/>
    </source>
</evidence>
<dbReference type="Pfam" id="PF01979">
    <property type="entry name" value="Amidohydro_1"/>
    <property type="match status" value="1"/>
</dbReference>
<name>A0ABS6T9X0_9ENTE</name>
<evidence type="ECO:0000256" key="3">
    <source>
        <dbReference type="ARBA" id="ARBA00022801"/>
    </source>
</evidence>
<dbReference type="EC" id="3.5.2.2" evidence="5"/>
<dbReference type="RefSeq" id="WP_218324728.1">
    <property type="nucleotide sequence ID" value="NZ_JAHUZB010000001.1"/>
</dbReference>
<dbReference type="PANTHER" id="PTHR11647:SF1">
    <property type="entry name" value="COLLAPSIN RESPONSE MEDIATOR PROTEIN"/>
    <property type="match status" value="1"/>
</dbReference>
<dbReference type="PANTHER" id="PTHR11647">
    <property type="entry name" value="HYDRANTOINASE/DIHYDROPYRIMIDINASE FAMILY MEMBER"/>
    <property type="match status" value="1"/>
</dbReference>
<accession>A0ABS6T9X0</accession>
<evidence type="ECO:0000259" key="4">
    <source>
        <dbReference type="Pfam" id="PF01979"/>
    </source>
</evidence>
<dbReference type="EMBL" id="JAHUZB010000001">
    <property type="protein sequence ID" value="MBV7389680.1"/>
    <property type="molecule type" value="Genomic_DNA"/>
</dbReference>
<proteinExistence type="predicted"/>
<comment type="cofactor">
    <cofactor evidence="1">
        <name>Zn(2+)</name>
        <dbReference type="ChEBI" id="CHEBI:29105"/>
    </cofactor>
</comment>
<keyword evidence="6" id="KW-1185">Reference proteome</keyword>
<feature type="domain" description="Amidohydrolase-related" evidence="4">
    <location>
        <begin position="50"/>
        <end position="436"/>
    </location>
</feature>
<organism evidence="5 6">
    <name type="scientific">Enterococcus alishanensis</name>
    <dbReference type="NCBI Taxonomy" id="1303817"/>
    <lineage>
        <taxon>Bacteria</taxon>
        <taxon>Bacillati</taxon>
        <taxon>Bacillota</taxon>
        <taxon>Bacilli</taxon>
        <taxon>Lactobacillales</taxon>
        <taxon>Enterococcaceae</taxon>
        <taxon>Enterococcus</taxon>
    </lineage>
</organism>
<dbReference type="CDD" id="cd01314">
    <property type="entry name" value="D-HYD"/>
    <property type="match status" value="1"/>
</dbReference>
<dbReference type="InterPro" id="IPR011778">
    <property type="entry name" value="Hydantoinase/dihydroPyrase"/>
</dbReference>